<evidence type="ECO:0000313" key="2">
    <source>
        <dbReference type="EMBL" id="ALB21548.1"/>
    </source>
</evidence>
<dbReference type="RefSeq" id="WP_027243069.1">
    <property type="nucleotide sequence ID" value="NZ_CP012508.1"/>
</dbReference>
<dbReference type="Proteomes" id="UP000029558">
    <property type="component" value="Chromosome"/>
</dbReference>
<feature type="compositionally biased region" description="Polar residues" evidence="1">
    <location>
        <begin position="139"/>
        <end position="158"/>
    </location>
</feature>
<reference evidence="2 3" key="1">
    <citation type="journal article" date="2014" name="Genome Announc.">
        <title>Comparative Genome Analysis of Two Isolates of the Fish Pathogen Piscirickettsia salmonis from Different Hosts Reveals Major Differences in Virulence-Associated Secretion Systems.</title>
        <authorList>
            <person name="Bohle H."/>
            <person name="Henriquez P."/>
            <person name="Grothusen H."/>
            <person name="Navas E."/>
            <person name="Sandoval A."/>
            <person name="Bustamante F."/>
            <person name="Bustos P."/>
            <person name="Mancilla M."/>
        </authorList>
    </citation>
    <scope>NUCLEOTIDE SEQUENCE [LARGE SCALE GENOMIC DNA]</scope>
    <source>
        <strain evidence="3">B1-32597</strain>
    </source>
</reference>
<evidence type="ECO:0000313" key="3">
    <source>
        <dbReference type="Proteomes" id="UP000029558"/>
    </source>
</evidence>
<evidence type="ECO:0000256" key="1">
    <source>
        <dbReference type="SAM" id="MobiDB-lite"/>
    </source>
</evidence>
<dbReference type="EMBL" id="CP012508">
    <property type="protein sequence ID" value="ALB21548.1"/>
    <property type="molecule type" value="Genomic_DNA"/>
</dbReference>
<dbReference type="AlphaFoldDB" id="A0A1L6TGN4"/>
<feature type="region of interest" description="Disordered" evidence="1">
    <location>
        <begin position="139"/>
        <end position="161"/>
    </location>
</feature>
<proteinExistence type="predicted"/>
<sequence>MAKKIFYSLIIVILVLVVGSYFLFSHMDSILRSAVEKIGSKTTGTTVTLSSLKTSLKEGQVSLSRLTMSNPAGFSQANAISFKDIMVSLDPSSATQQTIVLNKVIIKDPYLLYEMKEGSSRSNLQQIQKNIQRYFASKQAKNNESNQKNSGATQQEGSQAKVATKNQKKFIIKELEILAGQVKVISPLLKSKEKTLSLPNIRLTNIGTGGSGLTPDQVTEQIINVLVANSGQAVAQAGLDRVKNKLKEKASGLLNNLLGNP</sequence>
<name>A0A1L6TGN4_PISSA</name>
<protein>
    <submittedName>
        <fullName evidence="2">Uncharacterized protein</fullName>
    </submittedName>
</protein>
<accession>A0A1L6TGN4</accession>
<dbReference type="OrthoDB" id="5615627at2"/>
<gene>
    <name evidence="2" type="ORF">KU39_364</name>
</gene>
<organism evidence="2 3">
    <name type="scientific">Piscirickettsia salmonis</name>
    <dbReference type="NCBI Taxonomy" id="1238"/>
    <lineage>
        <taxon>Bacteria</taxon>
        <taxon>Pseudomonadati</taxon>
        <taxon>Pseudomonadota</taxon>
        <taxon>Gammaproteobacteria</taxon>
        <taxon>Thiotrichales</taxon>
        <taxon>Piscirickettsiaceae</taxon>
        <taxon>Piscirickettsia</taxon>
    </lineage>
</organism>